<sequence length="302" mass="32915">MPTENSLPDVVLERLSEEQRSKITDELTTRKGKTDVEIRRVGQAPTVAKTDSGWNLRGYATVYDFAYPIAGGPENGGFMEIIERGATAKSINDGADVRLLMDHGGIPIARTASGTMRLVSDDMGMIVDADLDPESPYAQSVRSAVLRGDCSEMSFAFRVLRQAWNEDYSERRIKEVQLFDASLVTYPASEATVAQMNSNTPNTEERELDAAAEATEDDLVAQIRGLLAKLIAGEAAELESGSPAAQSIRALVNVLCALDWWEEVDETEDASGDSEEIDEMTEPRSFSITDAHAELAAFRSAV</sequence>
<feature type="compositionally biased region" description="Acidic residues" evidence="6">
    <location>
        <begin position="266"/>
        <end position="280"/>
    </location>
</feature>
<evidence type="ECO:0000256" key="6">
    <source>
        <dbReference type="SAM" id="MobiDB-lite"/>
    </source>
</evidence>
<dbReference type="InterPro" id="IPR006433">
    <property type="entry name" value="Prohead_protease"/>
</dbReference>
<evidence type="ECO:0000256" key="3">
    <source>
        <dbReference type="ARBA" id="ARBA00022801"/>
    </source>
</evidence>
<keyword evidence="3" id="KW-0378">Hydrolase</keyword>
<feature type="region of interest" description="Disordered" evidence="6">
    <location>
        <begin position="266"/>
        <end position="286"/>
    </location>
</feature>
<dbReference type="GO" id="GO:0006508">
    <property type="term" value="P:proteolysis"/>
    <property type="evidence" value="ECO:0007669"/>
    <property type="project" value="UniProtKB-KW"/>
</dbReference>
<feature type="domain" description="Prohead serine protease" evidence="7">
    <location>
        <begin position="51"/>
        <end position="198"/>
    </location>
</feature>
<name>A0A6J7WNY3_9CAUD</name>
<keyword evidence="1" id="KW-1188">Viral release from host cell</keyword>
<dbReference type="NCBIfam" id="TIGR01543">
    <property type="entry name" value="proheadase_HK97"/>
    <property type="match status" value="1"/>
</dbReference>
<evidence type="ECO:0000256" key="2">
    <source>
        <dbReference type="ARBA" id="ARBA00022670"/>
    </source>
</evidence>
<keyword evidence="2 8" id="KW-0645">Protease</keyword>
<protein>
    <submittedName>
        <fullName evidence="8">COG3740 Phage head maturation protease</fullName>
    </submittedName>
</protein>
<dbReference type="GO" id="GO:0046797">
    <property type="term" value="P:viral procapsid maturation"/>
    <property type="evidence" value="ECO:0007669"/>
    <property type="project" value="UniProtKB-KW"/>
</dbReference>
<evidence type="ECO:0000313" key="8">
    <source>
        <dbReference type="EMBL" id="CAB5217804.1"/>
    </source>
</evidence>
<evidence type="ECO:0000256" key="4">
    <source>
        <dbReference type="ARBA" id="ARBA00022950"/>
    </source>
</evidence>
<dbReference type="Pfam" id="PF04586">
    <property type="entry name" value="Peptidase_S78"/>
    <property type="match status" value="1"/>
</dbReference>
<evidence type="ECO:0000256" key="5">
    <source>
        <dbReference type="ARBA" id="ARBA00023045"/>
    </source>
</evidence>
<dbReference type="InterPro" id="IPR054613">
    <property type="entry name" value="Peptidase_S78_dom"/>
</dbReference>
<reference evidence="8" key="1">
    <citation type="submission" date="2020-05" db="EMBL/GenBank/DDBJ databases">
        <authorList>
            <person name="Chiriac C."/>
            <person name="Salcher M."/>
            <person name="Ghai R."/>
            <person name="Kavagutti S V."/>
        </authorList>
    </citation>
    <scope>NUCLEOTIDE SEQUENCE</scope>
</reference>
<evidence type="ECO:0000256" key="1">
    <source>
        <dbReference type="ARBA" id="ARBA00022612"/>
    </source>
</evidence>
<organism evidence="8">
    <name type="scientific">uncultured Caudovirales phage</name>
    <dbReference type="NCBI Taxonomy" id="2100421"/>
    <lineage>
        <taxon>Viruses</taxon>
        <taxon>Duplodnaviria</taxon>
        <taxon>Heunggongvirae</taxon>
        <taxon>Uroviricota</taxon>
        <taxon>Caudoviricetes</taxon>
        <taxon>Peduoviridae</taxon>
        <taxon>Maltschvirus</taxon>
        <taxon>Maltschvirus maltsch</taxon>
    </lineage>
</organism>
<dbReference type="EMBL" id="LR798252">
    <property type="protein sequence ID" value="CAB5217804.1"/>
    <property type="molecule type" value="Genomic_DNA"/>
</dbReference>
<proteinExistence type="predicted"/>
<keyword evidence="5" id="KW-1273">Viral capsid maturation</keyword>
<accession>A0A6J7WNY3</accession>
<evidence type="ECO:0000259" key="7">
    <source>
        <dbReference type="Pfam" id="PF04586"/>
    </source>
</evidence>
<gene>
    <name evidence="8" type="ORF">UFOVP209_18</name>
</gene>
<keyword evidence="4" id="KW-0118">Viral capsid assembly</keyword>
<dbReference type="GO" id="GO:0008233">
    <property type="term" value="F:peptidase activity"/>
    <property type="evidence" value="ECO:0007669"/>
    <property type="project" value="UniProtKB-KW"/>
</dbReference>